<feature type="transmembrane region" description="Helical" evidence="17">
    <location>
        <begin position="724"/>
        <end position="747"/>
    </location>
</feature>
<dbReference type="SUPFAM" id="SSF52540">
    <property type="entry name" value="P-loop containing nucleoside triphosphate hydrolases"/>
    <property type="match status" value="1"/>
</dbReference>
<dbReference type="EMBL" id="CAUYUJ010016037">
    <property type="protein sequence ID" value="CAK0861044.1"/>
    <property type="molecule type" value="Genomic_DNA"/>
</dbReference>
<evidence type="ECO:0000313" key="19">
    <source>
        <dbReference type="EMBL" id="CAK0861044.1"/>
    </source>
</evidence>
<comment type="subcellular location">
    <subcellularLocation>
        <location evidence="1">Membrane</location>
        <topology evidence="1">Multi-pass membrane protein</topology>
    </subcellularLocation>
</comment>
<comment type="caution">
    <text evidence="19">The sequence shown here is derived from an EMBL/GenBank/DDBJ whole genome shotgun (WGS) entry which is preliminary data.</text>
</comment>
<feature type="transmembrane region" description="Helical" evidence="17">
    <location>
        <begin position="791"/>
        <end position="814"/>
    </location>
</feature>
<dbReference type="InterPro" id="IPR001752">
    <property type="entry name" value="Kinesin_motor_dom"/>
</dbReference>
<comment type="catalytic activity">
    <reaction evidence="10">
        <text>(S)-lactate(in) + H(+)(in) = (S)-lactate(out) + H(+)(out)</text>
        <dbReference type="Rhea" id="RHEA:29415"/>
        <dbReference type="ChEBI" id="CHEBI:15378"/>
        <dbReference type="ChEBI" id="CHEBI:16651"/>
    </reaction>
</comment>
<dbReference type="Gene3D" id="3.40.850.10">
    <property type="entry name" value="Kinesin motor domain"/>
    <property type="match status" value="1"/>
</dbReference>
<feature type="compositionally biased region" description="Polar residues" evidence="16">
    <location>
        <begin position="1532"/>
        <end position="1554"/>
    </location>
</feature>
<reference evidence="19" key="1">
    <citation type="submission" date="2023-10" db="EMBL/GenBank/DDBJ databases">
        <authorList>
            <person name="Chen Y."/>
            <person name="Shah S."/>
            <person name="Dougan E. K."/>
            <person name="Thang M."/>
            <person name="Chan C."/>
        </authorList>
    </citation>
    <scope>NUCLEOTIDE SEQUENCE [LARGE SCALE GENOMIC DNA]</scope>
</reference>
<gene>
    <name evidence="19" type="ORF">PCOR1329_LOCUS49836</name>
</gene>
<feature type="coiled-coil region" evidence="15">
    <location>
        <begin position="948"/>
        <end position="1063"/>
    </location>
</feature>
<dbReference type="PRINTS" id="PR00380">
    <property type="entry name" value="KINESINHEAVY"/>
</dbReference>
<keyword evidence="5 14" id="KW-0547">Nucleotide-binding</keyword>
<dbReference type="InterPro" id="IPR000292">
    <property type="entry name" value="For/NO2_transpt"/>
</dbReference>
<proteinExistence type="inferred from homology"/>
<evidence type="ECO:0000256" key="10">
    <source>
        <dbReference type="ARBA" id="ARBA00034245"/>
    </source>
</evidence>
<evidence type="ECO:0000256" key="3">
    <source>
        <dbReference type="ARBA" id="ARBA00022692"/>
    </source>
</evidence>
<evidence type="ECO:0000256" key="11">
    <source>
        <dbReference type="ARBA" id="ARBA00047693"/>
    </source>
</evidence>
<evidence type="ECO:0000256" key="15">
    <source>
        <dbReference type="SAM" id="Coils"/>
    </source>
</evidence>
<protein>
    <recommendedName>
        <fullName evidence="18">Kinesin motor domain-containing protein</fullName>
    </recommendedName>
</protein>
<keyword evidence="9 14" id="KW-0505">Motor protein</keyword>
<comment type="similarity">
    <text evidence="14">Belongs to the TRAFAC class myosin-kinesin ATPase superfamily. Kinesin family.</text>
</comment>
<feature type="coiled-coil region" evidence="15">
    <location>
        <begin position="1117"/>
        <end position="1179"/>
    </location>
</feature>
<accession>A0ABN9UMV3</accession>
<feature type="transmembrane region" description="Helical" evidence="17">
    <location>
        <begin position="759"/>
        <end position="779"/>
    </location>
</feature>
<evidence type="ECO:0000256" key="1">
    <source>
        <dbReference type="ARBA" id="ARBA00004141"/>
    </source>
</evidence>
<evidence type="ECO:0000256" key="9">
    <source>
        <dbReference type="ARBA" id="ARBA00023175"/>
    </source>
</evidence>
<evidence type="ECO:0000256" key="16">
    <source>
        <dbReference type="SAM" id="MobiDB-lite"/>
    </source>
</evidence>
<evidence type="ECO:0000256" key="2">
    <source>
        <dbReference type="ARBA" id="ARBA00011255"/>
    </source>
</evidence>
<keyword evidence="8 17" id="KW-0472">Membrane</keyword>
<evidence type="ECO:0000259" key="18">
    <source>
        <dbReference type="PROSITE" id="PS50067"/>
    </source>
</evidence>
<feature type="binding site" evidence="14">
    <location>
        <begin position="1254"/>
        <end position="1261"/>
    </location>
    <ligand>
        <name>ATP</name>
        <dbReference type="ChEBI" id="CHEBI:30616"/>
    </ligand>
</feature>
<keyword evidence="3 17" id="KW-0812">Transmembrane</keyword>
<evidence type="ECO:0000256" key="12">
    <source>
        <dbReference type="ARBA" id="ARBA00049016"/>
    </source>
</evidence>
<evidence type="ECO:0000256" key="14">
    <source>
        <dbReference type="PROSITE-ProRule" id="PRU00283"/>
    </source>
</evidence>
<dbReference type="PANTHER" id="PTHR47972:SF45">
    <property type="entry name" value="PROTEIN CLARET SEGREGATIONAL"/>
    <property type="match status" value="1"/>
</dbReference>
<evidence type="ECO:0000256" key="7">
    <source>
        <dbReference type="ARBA" id="ARBA00022989"/>
    </source>
</evidence>
<dbReference type="Pfam" id="PF01226">
    <property type="entry name" value="Form_Nir_trans"/>
    <property type="match status" value="1"/>
</dbReference>
<name>A0ABN9UMV3_9DINO</name>
<evidence type="ECO:0000256" key="8">
    <source>
        <dbReference type="ARBA" id="ARBA00023136"/>
    </source>
</evidence>
<evidence type="ECO:0000256" key="13">
    <source>
        <dbReference type="ARBA" id="ARBA00049088"/>
    </source>
</evidence>
<dbReference type="InterPro" id="IPR023271">
    <property type="entry name" value="Aquaporin-like"/>
</dbReference>
<dbReference type="SMART" id="SM00129">
    <property type="entry name" value="KISc"/>
    <property type="match status" value="1"/>
</dbReference>
<dbReference type="Gene3D" id="1.20.1080.10">
    <property type="entry name" value="Glycerol uptake facilitator protein"/>
    <property type="match status" value="1"/>
</dbReference>
<dbReference type="Proteomes" id="UP001189429">
    <property type="component" value="Unassembled WGS sequence"/>
</dbReference>
<dbReference type="InterPro" id="IPR036961">
    <property type="entry name" value="Kinesin_motor_dom_sf"/>
</dbReference>
<feature type="domain" description="Kinesin motor" evidence="18">
    <location>
        <begin position="1179"/>
        <end position="1498"/>
    </location>
</feature>
<dbReference type="PROSITE" id="PS50067">
    <property type="entry name" value="KINESIN_MOTOR_2"/>
    <property type="match status" value="1"/>
</dbReference>
<evidence type="ECO:0000256" key="4">
    <source>
        <dbReference type="ARBA" id="ARBA00022701"/>
    </source>
</evidence>
<evidence type="ECO:0000256" key="17">
    <source>
        <dbReference type="SAM" id="Phobius"/>
    </source>
</evidence>
<keyword evidence="15" id="KW-0175">Coiled coil</keyword>
<comment type="catalytic activity">
    <reaction evidence="12">
        <text>formate(in) + H(+)(in) = formate(out) + H(+)(out)</text>
        <dbReference type="Rhea" id="RHEA:80887"/>
        <dbReference type="ChEBI" id="CHEBI:15378"/>
        <dbReference type="ChEBI" id="CHEBI:15740"/>
    </reaction>
</comment>
<dbReference type="Pfam" id="PF00225">
    <property type="entry name" value="Kinesin"/>
    <property type="match status" value="1"/>
</dbReference>
<comment type="catalytic activity">
    <reaction evidence="11">
        <text>pyruvate(out) + H(+)(out) = pyruvate(in) + H(+)(in)</text>
        <dbReference type="Rhea" id="RHEA:64720"/>
        <dbReference type="ChEBI" id="CHEBI:15361"/>
        <dbReference type="ChEBI" id="CHEBI:15378"/>
    </reaction>
</comment>
<keyword evidence="6 14" id="KW-0067">ATP-binding</keyword>
<feature type="transmembrane region" description="Helical" evidence="17">
    <location>
        <begin position="835"/>
        <end position="857"/>
    </location>
</feature>
<keyword evidence="4" id="KW-0493">Microtubule</keyword>
<dbReference type="PANTHER" id="PTHR47972">
    <property type="entry name" value="KINESIN-LIKE PROTEIN KLP-3"/>
    <property type="match status" value="1"/>
</dbReference>
<keyword evidence="7 17" id="KW-1133">Transmembrane helix</keyword>
<feature type="region of interest" description="Disordered" evidence="16">
    <location>
        <begin position="869"/>
        <end position="888"/>
    </location>
</feature>
<dbReference type="CDD" id="cd01366">
    <property type="entry name" value="KISc_C_terminal"/>
    <property type="match status" value="1"/>
</dbReference>
<evidence type="ECO:0000256" key="5">
    <source>
        <dbReference type="ARBA" id="ARBA00022741"/>
    </source>
</evidence>
<evidence type="ECO:0000313" key="20">
    <source>
        <dbReference type="Proteomes" id="UP001189429"/>
    </source>
</evidence>
<dbReference type="InterPro" id="IPR027417">
    <property type="entry name" value="P-loop_NTPase"/>
</dbReference>
<evidence type="ECO:0000256" key="6">
    <source>
        <dbReference type="ARBA" id="ARBA00022840"/>
    </source>
</evidence>
<organism evidence="19 20">
    <name type="scientific">Prorocentrum cordatum</name>
    <dbReference type="NCBI Taxonomy" id="2364126"/>
    <lineage>
        <taxon>Eukaryota</taxon>
        <taxon>Sar</taxon>
        <taxon>Alveolata</taxon>
        <taxon>Dinophyceae</taxon>
        <taxon>Prorocentrales</taxon>
        <taxon>Prorocentraceae</taxon>
        <taxon>Prorocentrum</taxon>
    </lineage>
</organism>
<dbReference type="InterPro" id="IPR027640">
    <property type="entry name" value="Kinesin-like_fam"/>
</dbReference>
<sequence length="1554" mass="167894">MDERLKDAELEVGNVKLDLEDMVTQGNAKSTMEEAMESTMKEEGMKDTMKNIMQKIIEEVLAFGFSDRKESSAIETELEILSRLLPGGCAATVGAFTNPAKMGVLTVQSAHEKIKFYKAVRLNADPSIIGGLFFRNNLTKDERAVDKKLGYTKHHILNEGKAKDGEVEILWRKKLVTAKGKKVAWFDEDGNWHVWTLAKAAKNLIDESMKDWWAKQDPDPATVVDSYGNVKESKEDVAKIFASFYEALYTGAADQLHLGETPGETAPDFTMPELTAAIRSMKNRKCRDSPGIVAEMLKNSSQSLRESIVDASWGVSRAFAALLEARVRRLERANADPLFLVRDPDFGRAGAPFLAFLAAPETTRAGVIRLRSKATARRQQGCIALHSRGGIKATAKRQQGQLSCISEVNLEPKWYKVRQVGLGRPVARDKHKYVALIGTSQCSQSLCARAYRGCSKPVLKRLRKDPAFKKVLAKTVYEAPVMDEAGRKALAEKMASAIEKAELYVANKAAAKAAAAARELEEMQGTRSALVAEQDGAPVKESGAALAADGAVQQSQLQAARAQLEEAQRAKAAAAAPLAGRVLVILALMPLVDTLCVGGCRGQDGIWRTLSTAGSAIMPDLVSIVKTPKEAFMGMVDKGVGMGGDSSIKIFHQSFYAGCYIGFGGMLSMVVAGGLDSAAQDNPTIQGVLITGTAATVPAAVFEGKLHRMQILRTFAPAWVGNLLGALLFVGFVTACNLNVGLTASLARKVAEKKIKENFLVTFLKGIGCNWLVCMAVFLQGQAQDMVGKMVGIWFPISCFVAIGFEHIPANMFMIPMGMMAGADVSMLDCLWRNFIPVTLGNIFAGSIFVGGGYSFAFGRLGSSPMFNMPAKEQGSPKDQKPTSGAPVITPEASLATASETLQSQLGLAQAELEEARRANGALSSSEAALRGQLGALRAELGEERSGASALSEQLRALRCELEEARRSGASLAAGEAALRAQLGGARAELDVERRAMQQVREQLGALQAQLSAAQAEVGEARSFAGTESDARASLADSVRELRARLGDALREAEVARAELSKERGDRRAETANLQRQVEKSSEEARVACQERRMLEVDFNSYKDHHGTSNLQQLEAISDLKITVEKLSQQYDQTQSDLAVQQSNMVAKQSLISDLERQVAEAEASRRELHNAMQELRGNIRVMCRVRPAAEGDQTAVQTQDVGRLSLQCGPEPYSFSFDKVFGAASRQEEIFEEVEGLVQSALDGYKVCLFAYGQTGSGKTFTMQGPPEPRLWGIIPRSVREVFEASRRMGAQGWAWSLEASFLEVYNECLRDLLRDSADGQSTPLAVQHNDSWGTVVANASRVPVDSMDQIARLMARAAKQRAVGATDMNSESSRSHSIFALYLRGTNEKLGQQLHGALHLVDLAGSERLDKSGAEGDRLRETKNINRSLSCLADVFAAKAEGRSHVPFRNSKLTYLMEPCLSGQGKTLMLVNVGPEADNAHETLCSLRFAQRVSQCTTGGKPKRNAGALPAASGHEAGPAGPPQRAPLTARSQGASSTAAPRASQRSLASAR</sequence>
<comment type="subunit">
    <text evidence="2">Homopentamer.</text>
</comment>
<feature type="region of interest" description="Disordered" evidence="16">
    <location>
        <begin position="1499"/>
        <end position="1554"/>
    </location>
</feature>
<comment type="catalytic activity">
    <reaction evidence="13">
        <text>acetate(out) + H(+)(out) = acetate(in) + H(+)(in)</text>
        <dbReference type="Rhea" id="RHEA:71803"/>
        <dbReference type="ChEBI" id="CHEBI:15378"/>
        <dbReference type="ChEBI" id="CHEBI:30089"/>
    </reaction>
</comment>
<keyword evidence="20" id="KW-1185">Reference proteome</keyword>